<dbReference type="CTD" id="90288"/>
<dbReference type="SUPFAM" id="SSF47473">
    <property type="entry name" value="EF-hand"/>
    <property type="match status" value="1"/>
</dbReference>
<organism evidence="3 4">
    <name type="scientific">Suricata suricatta</name>
    <name type="common">Meerkat</name>
    <dbReference type="NCBI Taxonomy" id="37032"/>
    <lineage>
        <taxon>Eukaryota</taxon>
        <taxon>Metazoa</taxon>
        <taxon>Chordata</taxon>
        <taxon>Craniata</taxon>
        <taxon>Vertebrata</taxon>
        <taxon>Euteleostomi</taxon>
        <taxon>Mammalia</taxon>
        <taxon>Eutheria</taxon>
        <taxon>Laurasiatheria</taxon>
        <taxon>Carnivora</taxon>
        <taxon>Feliformia</taxon>
        <taxon>Herpestidae</taxon>
        <taxon>Suricata</taxon>
    </lineage>
</organism>
<evidence type="ECO:0000313" key="4">
    <source>
        <dbReference type="Proteomes" id="UP000472268"/>
    </source>
</evidence>
<reference evidence="3" key="2">
    <citation type="submission" date="2025-08" db="UniProtKB">
        <authorList>
            <consortium name="Ensembl"/>
        </authorList>
    </citation>
    <scope>IDENTIFICATION</scope>
</reference>
<evidence type="ECO:0000259" key="2">
    <source>
        <dbReference type="PROSITE" id="PS50222"/>
    </source>
</evidence>
<dbReference type="InterPro" id="IPR011992">
    <property type="entry name" value="EF-hand-dom_pair"/>
</dbReference>
<keyword evidence="4" id="KW-1185">Reference proteome</keyword>
<dbReference type="RefSeq" id="XP_029774809.1">
    <property type="nucleotide sequence ID" value="XM_029918949.1"/>
</dbReference>
<dbReference type="PROSITE" id="PS50222">
    <property type="entry name" value="EF_HAND_2"/>
    <property type="match status" value="1"/>
</dbReference>
<dbReference type="OMA" id="RVIAHCF"/>
<name>A0A673U3U1_SURSU</name>
<dbReference type="InterPro" id="IPR002048">
    <property type="entry name" value="EF_hand_dom"/>
</dbReference>
<reference evidence="3" key="3">
    <citation type="submission" date="2025-09" db="UniProtKB">
        <authorList>
            <consortium name="Ensembl"/>
        </authorList>
    </citation>
    <scope>IDENTIFICATION</scope>
</reference>
<gene>
    <name evidence="3" type="primary">EFCAB12</name>
</gene>
<evidence type="ECO:0000313" key="3">
    <source>
        <dbReference type="Ensembl" id="ENSSSUP00005018924.1"/>
    </source>
</evidence>
<feature type="region of interest" description="Disordered" evidence="1">
    <location>
        <begin position="619"/>
        <end position="638"/>
    </location>
</feature>
<dbReference type="OrthoDB" id="10005811at2759"/>
<protein>
    <submittedName>
        <fullName evidence="3">EF-hand calcium binding domain 12</fullName>
    </submittedName>
</protein>
<dbReference type="Proteomes" id="UP000472268">
    <property type="component" value="Chromosome 12"/>
</dbReference>
<dbReference type="PANTHER" id="PTHR47225:SF1">
    <property type="entry name" value="EF-HAND CALCIUM-BINDING DOMAIN-CONTAINING PROTEIN 12"/>
    <property type="match status" value="1"/>
</dbReference>
<dbReference type="Ensembl" id="ENSSSUT00005021628.1">
    <property type="protein sequence ID" value="ENSSSUP00005018924.1"/>
    <property type="gene ID" value="ENSSSUG00005012242.1"/>
</dbReference>
<dbReference type="GO" id="GO:0005509">
    <property type="term" value="F:calcium ion binding"/>
    <property type="evidence" value="ECO:0007669"/>
    <property type="project" value="InterPro"/>
</dbReference>
<evidence type="ECO:0000256" key="1">
    <source>
        <dbReference type="SAM" id="MobiDB-lite"/>
    </source>
</evidence>
<sequence length="654" mass="75139">MDDSYEMSEALYLSLLELCQSTTSSDDENARKGPIFDPESVIAHCFKQFKQKDFHLPQCRRRIIILPQKEDPIPINPKAQPRMPPQPVSSFKALGDGDVQGQPEDVRTWLSQRLKLRQDLESFGNVERWLQNKPSLTPSEAKVLHVIQKKQEDQLLDHLTTIRATKKTSHPTRRLVPQLRLPKPSALSSLYSYLHSRKIKILEMFRKVDGGEHQKISREEFIVALKAVGVPLKSQEVEDVVIYLSSLGRDSNITTDVLATTYKQWALAHQKSTLLTSREYYRPAKHRVSPSHLSKKQVNVASQPCKMDLLTVPVVDTQMEARPLTLEEMEDVGKRYRDRRRQKKLKIPSIQYTEQCRLVRSGNKHFDEHCLPSTIHGEMKELINMSRRDNFLVYLQCCKLCESYGLPLTEDILMKALLYPGDKIIFQKDQVRPIQQPGGYYSDMKIFSPNLALLKFQGFGDAVAKKTDKKTPKKIKKIHFKEFEEFTRKVKVKRPSGSRRTHPNFFWPGHLLDKLQLYLPTVAMDRSLALFSCVQPRPHAYTATYHPNHWWPIGNMNYMTCAYYDASKIYYINQSDPGVVRPSHPGAVASAASGPEPQTQGKCKEPDRRNHFSGMAWSQLSHEQKCPGSQRADVSREREAVSEYFPVLTSALLK</sequence>
<dbReference type="PANTHER" id="PTHR47225">
    <property type="entry name" value="EF-HAND CALCIUM-BINDING DOMAIN-CONTAINING PROTEIN 12"/>
    <property type="match status" value="1"/>
</dbReference>
<reference evidence="3 4" key="1">
    <citation type="submission" date="2019-05" db="EMBL/GenBank/DDBJ databases">
        <title>A Chromosome-scale Meerkat (S. suricatta) Genome Assembly.</title>
        <authorList>
            <person name="Dudchenko O."/>
            <person name="Lieberman Aiden E."/>
            <person name="Tung J."/>
            <person name="Barreiro L.B."/>
            <person name="Clutton-Brock T.H."/>
        </authorList>
    </citation>
    <scope>NUCLEOTIDE SEQUENCE [LARGE SCALE GENOMIC DNA]</scope>
</reference>
<dbReference type="GeneID" id="115275262"/>
<accession>A0A673U3U1</accession>
<dbReference type="AlphaFoldDB" id="A0A673U3U1"/>
<feature type="domain" description="EF-hand" evidence="2">
    <location>
        <begin position="196"/>
        <end position="231"/>
    </location>
</feature>
<dbReference type="InterPro" id="IPR042847">
    <property type="entry name" value="EFC12"/>
</dbReference>
<proteinExistence type="predicted"/>
<feature type="region of interest" description="Disordered" evidence="1">
    <location>
        <begin position="583"/>
        <end position="609"/>
    </location>
</feature>